<organism evidence="1">
    <name type="scientific">Picea glauca</name>
    <name type="common">White spruce</name>
    <name type="synonym">Pinus glauca</name>
    <dbReference type="NCBI Taxonomy" id="3330"/>
    <lineage>
        <taxon>Eukaryota</taxon>
        <taxon>Viridiplantae</taxon>
        <taxon>Streptophyta</taxon>
        <taxon>Embryophyta</taxon>
        <taxon>Tracheophyta</taxon>
        <taxon>Spermatophyta</taxon>
        <taxon>Pinopsida</taxon>
        <taxon>Pinidae</taxon>
        <taxon>Conifers I</taxon>
        <taxon>Pinales</taxon>
        <taxon>Pinaceae</taxon>
        <taxon>Picea</taxon>
    </lineage>
</organism>
<geneLocation type="mitochondrion" evidence="1"/>
<evidence type="ECO:0000313" key="1">
    <source>
        <dbReference type="EMBL" id="KUM50154.1"/>
    </source>
</evidence>
<gene>
    <name evidence="1" type="ORF">ABT39_MTgene3383</name>
</gene>
<accession>A0A101M3D2</accession>
<protein>
    <submittedName>
        <fullName evidence="1">Uncharacterized protein</fullName>
    </submittedName>
</protein>
<proteinExistence type="predicted"/>
<name>A0A101M3D2_PICGL</name>
<comment type="caution">
    <text evidence="1">The sequence shown here is derived from an EMBL/GenBank/DDBJ whole genome shotgun (WGS) entry which is preliminary data.</text>
</comment>
<dbReference type="AlphaFoldDB" id="A0A101M3D2"/>
<dbReference type="EMBL" id="LKAM01000002">
    <property type="protein sequence ID" value="KUM50154.1"/>
    <property type="molecule type" value="Genomic_DNA"/>
</dbReference>
<keyword evidence="1" id="KW-0496">Mitochondrion</keyword>
<reference evidence="1" key="1">
    <citation type="journal article" date="2015" name="Genome Biol. Evol.">
        <title>Organellar Genomes of White Spruce (Picea glauca): Assembly and Annotation.</title>
        <authorList>
            <person name="Jackman S.D."/>
            <person name="Warren R.L."/>
            <person name="Gibb E.A."/>
            <person name="Vandervalk B.P."/>
            <person name="Mohamadi H."/>
            <person name="Chu J."/>
            <person name="Raymond A."/>
            <person name="Pleasance S."/>
            <person name="Coope R."/>
            <person name="Wildung M.R."/>
            <person name="Ritland C.E."/>
            <person name="Bousquet J."/>
            <person name="Jones S.J."/>
            <person name="Bohlmann J."/>
            <person name="Birol I."/>
        </authorList>
    </citation>
    <scope>NUCLEOTIDE SEQUENCE [LARGE SCALE GENOMIC DNA]</scope>
    <source>
        <tissue evidence="1">Flushing bud</tissue>
    </source>
</reference>
<sequence length="88" mass="10083">MVYAHTKPFFIFYSSNACLDTFFGSTGTTQPAYPQDGTLIWMGGIFSLRSSFLWIVFRAHLTLSFLCDGTLQLYFLLLLFRIEPTLPK</sequence>